<evidence type="ECO:0000313" key="4">
    <source>
        <dbReference type="Proteomes" id="UP000830375"/>
    </source>
</evidence>
<dbReference type="SUPFAM" id="SSF82199">
    <property type="entry name" value="SET domain"/>
    <property type="match status" value="1"/>
</dbReference>
<dbReference type="PROSITE" id="PS50280">
    <property type="entry name" value="SET"/>
    <property type="match status" value="1"/>
</dbReference>
<dbReference type="PANTHER" id="PTHR47306">
    <property type="entry name" value="SI:CH211-178J18.4-RELATED"/>
    <property type="match status" value="1"/>
</dbReference>
<dbReference type="InterPro" id="IPR046341">
    <property type="entry name" value="SET_dom_sf"/>
</dbReference>
<feature type="region of interest" description="Disordered" evidence="1">
    <location>
        <begin position="112"/>
        <end position="137"/>
    </location>
</feature>
<organism evidence="3 4">
    <name type="scientific">Labeo rohita</name>
    <name type="common">Indian major carp</name>
    <name type="synonym">Cyprinus rohita</name>
    <dbReference type="NCBI Taxonomy" id="84645"/>
    <lineage>
        <taxon>Eukaryota</taxon>
        <taxon>Metazoa</taxon>
        <taxon>Chordata</taxon>
        <taxon>Craniata</taxon>
        <taxon>Vertebrata</taxon>
        <taxon>Euteleostomi</taxon>
        <taxon>Actinopterygii</taxon>
        <taxon>Neopterygii</taxon>
        <taxon>Teleostei</taxon>
        <taxon>Ostariophysi</taxon>
        <taxon>Cypriniformes</taxon>
        <taxon>Cyprinidae</taxon>
        <taxon>Labeoninae</taxon>
        <taxon>Labeonini</taxon>
        <taxon>Labeo</taxon>
    </lineage>
</organism>
<keyword evidence="3" id="KW-0489">Methyltransferase</keyword>
<feature type="domain" description="SET" evidence="2">
    <location>
        <begin position="624"/>
        <end position="755"/>
    </location>
</feature>
<gene>
    <name evidence="3" type="ORF">H4Q32_028757</name>
</gene>
<keyword evidence="4" id="KW-1185">Reference proteome</keyword>
<accession>A0ABQ8L0R2</accession>
<dbReference type="PANTHER" id="PTHR47306:SF2">
    <property type="entry name" value="CORE-BINDING (CB) DOMAIN-CONTAINING PROTEIN"/>
    <property type="match status" value="1"/>
</dbReference>
<dbReference type="EMBL" id="JACTAM010002564">
    <property type="protein sequence ID" value="KAI2644315.1"/>
    <property type="molecule type" value="Genomic_DNA"/>
</dbReference>
<evidence type="ECO:0000259" key="2">
    <source>
        <dbReference type="PROSITE" id="PS50280"/>
    </source>
</evidence>
<name>A0ABQ8L0R2_LABRO</name>
<dbReference type="Pfam" id="PF00856">
    <property type="entry name" value="SET"/>
    <property type="match status" value="1"/>
</dbReference>
<dbReference type="Gene3D" id="2.170.270.10">
    <property type="entry name" value="SET domain"/>
    <property type="match status" value="1"/>
</dbReference>
<sequence>MDVRDQKRSAERNIVYCLQCHKPQENLPVHLARVCMKKSTPEERVQEVQKAKASNREWIRKNRTWNYNKLCELLPDRRSRITMVMELLRRGFFIMNQPQESDMVLEPEDNSVDAATTTTPTTPSRDPQTVSPSVRTKMKKAGLHDKFPAQAKLLVGFKKYLTVSRRIPNWQQEVDNVSRFLRYVQPTGSEPSLDFLSKNKETEDFLTALKHTDLCTATILNYIKSIKRFLEYLTARLDLRKRHPRLRTDCQSFTDILNRLRKRVYKTHNDKTCDRRLFVDGAPCIKDCQTILRVAKPDFLRIHGDLLMGKEVSNTEKTLYRYYCEALLVFRHMQRPGAVEGLTDADWVERISQGGRVVIGFRKGKTASMQIALTQEEEACFQLYYKQIRPENIGLKKFCQSFFASSSGEAVYSVSQDMNRLHEMYKMAPFRSQNVRRAVGKAAQKLPAHQQEAISHYLAYNSGADQQLDRKPQDIVDVAILLDSLEGTSSDDDTSLADLSTAGIGTEQHAPRKDFSAFVARFPVSLEGQPPTKKQRLDSGFPEDRVFYDRWRAAQYAQREKYLLSHFTHRMPTAAKVARLIAQEGWKANYPKPEEIERLWKPAPTGTIETDEVIIKCVSEQTWTGLAIKDFGDEEGLGVVATRPFSKGDIVCDYHGKVIRAAEGMAMMKGLHDEAKYLFFFKAGQRDLCIDAQNVPCDCHPNTDTVGRRIKYCSKSPNLEPVHSVLKVDGEDKYVILFKALQDISIDTQLKFYSGVIIRSFLGLDLDWLNE</sequence>
<dbReference type="GO" id="GO:0008168">
    <property type="term" value="F:methyltransferase activity"/>
    <property type="evidence" value="ECO:0007669"/>
    <property type="project" value="UniProtKB-KW"/>
</dbReference>
<comment type="caution">
    <text evidence="3">The sequence shown here is derived from an EMBL/GenBank/DDBJ whole genome shotgun (WGS) entry which is preliminary data.</text>
</comment>
<evidence type="ECO:0000256" key="1">
    <source>
        <dbReference type="SAM" id="MobiDB-lite"/>
    </source>
</evidence>
<dbReference type="Proteomes" id="UP000830375">
    <property type="component" value="Unassembled WGS sequence"/>
</dbReference>
<evidence type="ECO:0000313" key="3">
    <source>
        <dbReference type="EMBL" id="KAI2644315.1"/>
    </source>
</evidence>
<dbReference type="GO" id="GO:0032259">
    <property type="term" value="P:methylation"/>
    <property type="evidence" value="ECO:0007669"/>
    <property type="project" value="UniProtKB-KW"/>
</dbReference>
<keyword evidence="3" id="KW-0808">Transferase</keyword>
<dbReference type="InterPro" id="IPR001214">
    <property type="entry name" value="SET_dom"/>
</dbReference>
<feature type="compositionally biased region" description="Polar residues" evidence="1">
    <location>
        <begin position="124"/>
        <end position="134"/>
    </location>
</feature>
<proteinExistence type="predicted"/>
<protein>
    <submittedName>
        <fullName evidence="3">N-lysine methyltransferase KMT5A</fullName>
    </submittedName>
</protein>
<reference evidence="3 4" key="1">
    <citation type="submission" date="2022-01" db="EMBL/GenBank/DDBJ databases">
        <title>A high-quality chromosome-level genome assembly of rohu carp, Labeo rohita.</title>
        <authorList>
            <person name="Arick M.A. II"/>
            <person name="Hsu C.-Y."/>
            <person name="Magbanua Z."/>
            <person name="Pechanova O."/>
            <person name="Grover C."/>
            <person name="Miller E."/>
            <person name="Thrash A."/>
            <person name="Ezzel L."/>
            <person name="Alam S."/>
            <person name="Benzie J."/>
            <person name="Hamilton M."/>
            <person name="Karsi A."/>
            <person name="Lawrence M.L."/>
            <person name="Peterson D.G."/>
        </authorList>
    </citation>
    <scope>NUCLEOTIDE SEQUENCE [LARGE SCALE GENOMIC DNA]</scope>
    <source>
        <strain evidence="4">BAU-BD-2019</strain>
        <tissue evidence="3">Blood</tissue>
    </source>
</reference>